<accession>A0A250DMA3</accession>
<evidence type="ECO:0000256" key="8">
    <source>
        <dbReference type="ARBA" id="ARBA00022842"/>
    </source>
</evidence>
<evidence type="ECO:0000259" key="13">
    <source>
        <dbReference type="Pfam" id="PF00205"/>
    </source>
</evidence>
<dbReference type="InterPro" id="IPR029035">
    <property type="entry name" value="DHS-like_NAD/FAD-binding_dom"/>
</dbReference>
<evidence type="ECO:0000256" key="9">
    <source>
        <dbReference type="ARBA" id="ARBA00023052"/>
    </source>
</evidence>
<evidence type="ECO:0000256" key="10">
    <source>
        <dbReference type="ARBA" id="ARBA00023304"/>
    </source>
</evidence>
<name>A0A250DMA3_9BURK</name>
<dbReference type="Gene3D" id="3.40.50.970">
    <property type="match status" value="2"/>
</dbReference>
<dbReference type="AlphaFoldDB" id="A0A250DMA3"/>
<evidence type="ECO:0000313" key="17">
    <source>
        <dbReference type="Proteomes" id="UP000217154"/>
    </source>
</evidence>
<dbReference type="RefSeq" id="WP_095745755.1">
    <property type="nucleotide sequence ID" value="NZ_CP023284.1"/>
</dbReference>
<gene>
    <name evidence="16" type="primary">ilvB</name>
    <name evidence="16" type="ORF">CKY39_20785</name>
</gene>
<dbReference type="NCBIfam" id="TIGR00118">
    <property type="entry name" value="acolac_lg"/>
    <property type="match status" value="1"/>
</dbReference>
<evidence type="ECO:0000313" key="16">
    <source>
        <dbReference type="EMBL" id="ATA55384.1"/>
    </source>
</evidence>
<comment type="cofactor">
    <cofactor evidence="11">
        <name>Mg(2+)</name>
        <dbReference type="ChEBI" id="CHEBI:18420"/>
    </cofactor>
    <text evidence="11">Binds 1 Mg(2+) ion per subunit.</text>
</comment>
<dbReference type="GO" id="GO:0000287">
    <property type="term" value="F:magnesium ion binding"/>
    <property type="evidence" value="ECO:0007669"/>
    <property type="project" value="UniProtKB-UniRule"/>
</dbReference>
<dbReference type="InterPro" id="IPR000399">
    <property type="entry name" value="TPP-bd_CS"/>
</dbReference>
<protein>
    <recommendedName>
        <fullName evidence="4 11">Acetolactate synthase</fullName>
        <ecNumber evidence="4 11">2.2.1.6</ecNumber>
    </recommendedName>
</protein>
<dbReference type="GO" id="GO:0003984">
    <property type="term" value="F:acetolactate synthase activity"/>
    <property type="evidence" value="ECO:0007669"/>
    <property type="project" value="UniProtKB-EC"/>
</dbReference>
<evidence type="ECO:0000256" key="6">
    <source>
        <dbReference type="ARBA" id="ARBA00022679"/>
    </source>
</evidence>
<evidence type="ECO:0000256" key="12">
    <source>
        <dbReference type="SAM" id="MobiDB-lite"/>
    </source>
</evidence>
<feature type="region of interest" description="Disordered" evidence="12">
    <location>
        <begin position="1"/>
        <end position="25"/>
    </location>
</feature>
<evidence type="ECO:0000256" key="5">
    <source>
        <dbReference type="ARBA" id="ARBA00022605"/>
    </source>
</evidence>
<feature type="domain" description="Thiamine pyrophosphate enzyme TPP-binding" evidence="14">
    <location>
        <begin position="415"/>
        <end position="563"/>
    </location>
</feature>
<organism evidence="16 17">
    <name type="scientific">Variovorax boronicumulans</name>
    <dbReference type="NCBI Taxonomy" id="436515"/>
    <lineage>
        <taxon>Bacteria</taxon>
        <taxon>Pseudomonadati</taxon>
        <taxon>Pseudomonadota</taxon>
        <taxon>Betaproteobacteria</taxon>
        <taxon>Burkholderiales</taxon>
        <taxon>Comamonadaceae</taxon>
        <taxon>Variovorax</taxon>
    </lineage>
</organism>
<dbReference type="Proteomes" id="UP000217154">
    <property type="component" value="Chromosome"/>
</dbReference>
<dbReference type="GO" id="GO:0009099">
    <property type="term" value="P:L-valine biosynthetic process"/>
    <property type="evidence" value="ECO:0007669"/>
    <property type="project" value="UniProtKB-UniPathway"/>
</dbReference>
<dbReference type="Pfam" id="PF02775">
    <property type="entry name" value="TPP_enzyme_C"/>
    <property type="match status" value="1"/>
</dbReference>
<dbReference type="PANTHER" id="PTHR18968:SF13">
    <property type="entry name" value="ACETOLACTATE SYNTHASE CATALYTIC SUBUNIT, MITOCHONDRIAL"/>
    <property type="match status" value="1"/>
</dbReference>
<dbReference type="UniPathway" id="UPA00047">
    <property type="reaction ID" value="UER00055"/>
</dbReference>
<dbReference type="InterPro" id="IPR012846">
    <property type="entry name" value="Acetolactate_synth_lsu"/>
</dbReference>
<dbReference type="CDD" id="cd07035">
    <property type="entry name" value="TPP_PYR_POX_like"/>
    <property type="match status" value="1"/>
</dbReference>
<dbReference type="FunFam" id="3.40.50.970:FF:000007">
    <property type="entry name" value="Acetolactate synthase"/>
    <property type="match status" value="1"/>
</dbReference>
<comment type="catalytic activity">
    <reaction evidence="11">
        <text>2 pyruvate + H(+) = (2S)-2-acetolactate + CO2</text>
        <dbReference type="Rhea" id="RHEA:25249"/>
        <dbReference type="ChEBI" id="CHEBI:15361"/>
        <dbReference type="ChEBI" id="CHEBI:15378"/>
        <dbReference type="ChEBI" id="CHEBI:16526"/>
        <dbReference type="ChEBI" id="CHEBI:58476"/>
        <dbReference type="EC" id="2.2.1.6"/>
    </reaction>
</comment>
<evidence type="ECO:0000256" key="1">
    <source>
        <dbReference type="ARBA" id="ARBA00004974"/>
    </source>
</evidence>
<comment type="pathway">
    <text evidence="1 11">Amino-acid biosynthesis; L-isoleucine biosynthesis; L-isoleucine from 2-oxobutanoate: step 1/4.</text>
</comment>
<keyword evidence="10 11" id="KW-0100">Branched-chain amino acid biosynthesis</keyword>
<feature type="domain" description="Thiamine pyrophosphate enzyme central" evidence="13">
    <location>
        <begin position="217"/>
        <end position="354"/>
    </location>
</feature>
<dbReference type="SUPFAM" id="SSF52518">
    <property type="entry name" value="Thiamin diphosphate-binding fold (THDP-binding)"/>
    <property type="match status" value="2"/>
</dbReference>
<keyword evidence="7 11" id="KW-0479">Metal-binding</keyword>
<dbReference type="GO" id="GO:0030976">
    <property type="term" value="F:thiamine pyrophosphate binding"/>
    <property type="evidence" value="ECO:0007669"/>
    <property type="project" value="UniProtKB-UniRule"/>
</dbReference>
<evidence type="ECO:0000256" key="3">
    <source>
        <dbReference type="ARBA" id="ARBA00007812"/>
    </source>
</evidence>
<dbReference type="Pfam" id="PF00205">
    <property type="entry name" value="TPP_enzyme_M"/>
    <property type="match status" value="1"/>
</dbReference>
<keyword evidence="6 11" id="KW-0808">Transferase</keyword>
<dbReference type="CDD" id="cd02015">
    <property type="entry name" value="TPP_AHAS"/>
    <property type="match status" value="1"/>
</dbReference>
<dbReference type="SUPFAM" id="SSF52467">
    <property type="entry name" value="DHS-like NAD/FAD-binding domain"/>
    <property type="match status" value="1"/>
</dbReference>
<sequence length="595" mass="63714">MRLLDLPPTSSPSLSPAMPETPPRVRNGAEALLDTLVACGVDTIFGYPGGAALPLYDALHGEPRLRHVLVRHEQAAVHAAEGYARSTGRVGVVLVTSGPGVGNTITGLLDAMSDSVPVLCISGQVSTAVIGTQAFQESDALGMSRPVTKWNRQVRAADDVPALVRRALDIATTGRPGPVLLDVPKDIQLMRLSHGAAPAPLRALRTGRAPLPPRAMLQRAADLISTARRPVLYGGGGLINSGPAACEAFTQLVHRLHAPCTLTLMGLGAFPASDPKFVGMLGMHGMLEANLAMHEADLVVCVGARFDDRVTGKLDEFCPHARKIHIDIDPGSINKVVHVDVPMVGDCGAIVEALLGLLPDEFAPERLAPWWARIERWRAEDCLAFTPSTEEILPQQLMSSLQRAIAGRDAIVSTDVGQHQMWAAQYLRFDSPRHWLTSGGAGTMGYGLPAAIGAQIGHPDALTVCVSGDASVLMNIQELSTAMQHGTAVKLVLSNNGYMGMVRQWQELNHGNRLSHSWNEALPDFVALAKAFGWGARRVSDPAELEEALAECLASKGPFFLDVQVAAQENCFPMMPSGCGHHRVMLAKDRWYEGE</sequence>
<proteinExistence type="inferred from homology"/>
<dbReference type="EMBL" id="CP023284">
    <property type="protein sequence ID" value="ATA55384.1"/>
    <property type="molecule type" value="Genomic_DNA"/>
</dbReference>
<feature type="compositionally biased region" description="Low complexity" evidence="12">
    <location>
        <begin position="1"/>
        <end position="16"/>
    </location>
</feature>
<comment type="similarity">
    <text evidence="3 11">Belongs to the TPP enzyme family.</text>
</comment>
<dbReference type="InterPro" id="IPR029061">
    <property type="entry name" value="THDP-binding"/>
</dbReference>
<reference evidence="16 17" key="1">
    <citation type="submission" date="2017-09" db="EMBL/GenBank/DDBJ databases">
        <title>The diverse metabolic capabilities of V. boronicumulans make it an excellent choice for continued studies on novel biodegradation.</title>
        <authorList>
            <person name="Sun S."/>
        </authorList>
    </citation>
    <scope>NUCLEOTIDE SEQUENCE [LARGE SCALE GENOMIC DNA]</scope>
    <source>
        <strain evidence="16 17">J1</strain>
    </source>
</reference>
<dbReference type="InterPro" id="IPR011766">
    <property type="entry name" value="TPP_enzyme_TPP-bd"/>
</dbReference>
<evidence type="ECO:0000256" key="4">
    <source>
        <dbReference type="ARBA" id="ARBA00013145"/>
    </source>
</evidence>
<dbReference type="GO" id="GO:0005948">
    <property type="term" value="C:acetolactate synthase complex"/>
    <property type="evidence" value="ECO:0007669"/>
    <property type="project" value="TreeGrafter"/>
</dbReference>
<dbReference type="Pfam" id="PF02776">
    <property type="entry name" value="TPP_enzyme_N"/>
    <property type="match status" value="1"/>
</dbReference>
<dbReference type="InterPro" id="IPR039368">
    <property type="entry name" value="AHAS_TPP"/>
</dbReference>
<dbReference type="GO" id="GO:0050660">
    <property type="term" value="F:flavin adenine dinucleotide binding"/>
    <property type="evidence" value="ECO:0007669"/>
    <property type="project" value="InterPro"/>
</dbReference>
<feature type="domain" description="Thiamine pyrophosphate enzyme N-terminal TPP-binding" evidence="15">
    <location>
        <begin position="27"/>
        <end position="142"/>
    </location>
</feature>
<dbReference type="PANTHER" id="PTHR18968">
    <property type="entry name" value="THIAMINE PYROPHOSPHATE ENZYMES"/>
    <property type="match status" value="1"/>
</dbReference>
<dbReference type="GO" id="GO:0009097">
    <property type="term" value="P:isoleucine biosynthetic process"/>
    <property type="evidence" value="ECO:0007669"/>
    <property type="project" value="UniProtKB-UniPathway"/>
</dbReference>
<dbReference type="InterPro" id="IPR012000">
    <property type="entry name" value="Thiamin_PyroP_enz_cen_dom"/>
</dbReference>
<comment type="pathway">
    <text evidence="2 11">Amino-acid biosynthesis; L-valine biosynthesis; L-valine from pyruvate: step 1/4.</text>
</comment>
<evidence type="ECO:0000259" key="14">
    <source>
        <dbReference type="Pfam" id="PF02775"/>
    </source>
</evidence>
<keyword evidence="5 11" id="KW-0028">Amino-acid biosynthesis</keyword>
<dbReference type="InterPro" id="IPR045229">
    <property type="entry name" value="TPP_enz"/>
</dbReference>
<dbReference type="PROSITE" id="PS00187">
    <property type="entry name" value="TPP_ENZYMES"/>
    <property type="match status" value="1"/>
</dbReference>
<dbReference type="UniPathway" id="UPA00049">
    <property type="reaction ID" value="UER00059"/>
</dbReference>
<evidence type="ECO:0000256" key="7">
    <source>
        <dbReference type="ARBA" id="ARBA00022723"/>
    </source>
</evidence>
<dbReference type="Gene3D" id="3.40.50.1220">
    <property type="entry name" value="TPP-binding domain"/>
    <property type="match status" value="1"/>
</dbReference>
<keyword evidence="8 11" id="KW-0460">Magnesium</keyword>
<dbReference type="FunFam" id="3.40.50.1220:FF:000008">
    <property type="entry name" value="Acetolactate synthase"/>
    <property type="match status" value="1"/>
</dbReference>
<keyword evidence="9 11" id="KW-0786">Thiamine pyrophosphate</keyword>
<dbReference type="KEGG" id="vbo:CKY39_20785"/>
<evidence type="ECO:0000256" key="11">
    <source>
        <dbReference type="RuleBase" id="RU003591"/>
    </source>
</evidence>
<dbReference type="InterPro" id="IPR012001">
    <property type="entry name" value="Thiamin_PyroP_enz_TPP-bd_dom"/>
</dbReference>
<evidence type="ECO:0000259" key="15">
    <source>
        <dbReference type="Pfam" id="PF02776"/>
    </source>
</evidence>
<dbReference type="EC" id="2.2.1.6" evidence="4 11"/>
<evidence type="ECO:0000256" key="2">
    <source>
        <dbReference type="ARBA" id="ARBA00005025"/>
    </source>
</evidence>
<comment type="cofactor">
    <cofactor evidence="11">
        <name>thiamine diphosphate</name>
        <dbReference type="ChEBI" id="CHEBI:58937"/>
    </cofactor>
    <text evidence="11">Binds 1 thiamine pyrophosphate per subunit.</text>
</comment>